<feature type="region of interest" description="Disordered" evidence="15">
    <location>
        <begin position="322"/>
        <end position="357"/>
    </location>
</feature>
<feature type="compositionally biased region" description="Low complexity" evidence="15">
    <location>
        <begin position="42"/>
        <end position="51"/>
    </location>
</feature>
<dbReference type="InterPro" id="IPR041175">
    <property type="entry name" value="VLRF1/Vms1"/>
</dbReference>
<keyword evidence="10" id="KW-0862">Zinc</keyword>
<evidence type="ECO:0000256" key="14">
    <source>
        <dbReference type="PROSITE-ProRule" id="PRU01389"/>
    </source>
</evidence>
<feature type="compositionally biased region" description="Basic and acidic residues" evidence="15">
    <location>
        <begin position="538"/>
        <end position="547"/>
    </location>
</feature>
<feature type="compositionally biased region" description="Basic and acidic residues" evidence="15">
    <location>
        <begin position="754"/>
        <end position="801"/>
    </location>
</feature>
<dbReference type="Pfam" id="PF18716">
    <property type="entry name" value="VATC"/>
    <property type="match status" value="1"/>
</dbReference>
<dbReference type="PROSITE" id="PS50088">
    <property type="entry name" value="ANK_REPEAT"/>
    <property type="match status" value="1"/>
</dbReference>
<feature type="compositionally biased region" description="Basic residues" evidence="15">
    <location>
        <begin position="421"/>
        <end position="437"/>
    </location>
</feature>
<keyword evidence="9 14" id="KW-0378">Hydrolase</keyword>
<dbReference type="Proteomes" id="UP001217089">
    <property type="component" value="Unassembled WGS sequence"/>
</dbReference>
<evidence type="ECO:0000259" key="16">
    <source>
        <dbReference type="PROSITE" id="PS52044"/>
    </source>
</evidence>
<name>A0ABQ9F854_TEGGR</name>
<keyword evidence="12" id="KW-0175">Coiled coil</keyword>
<evidence type="ECO:0000256" key="12">
    <source>
        <dbReference type="ARBA" id="ARBA00023054"/>
    </source>
</evidence>
<feature type="repeat" description="ANK" evidence="13">
    <location>
        <begin position="677"/>
        <end position="709"/>
    </location>
</feature>
<dbReference type="PROSITE" id="PS50297">
    <property type="entry name" value="ANK_REP_REGION"/>
    <property type="match status" value="1"/>
</dbReference>
<accession>A0ABQ9F854</accession>
<evidence type="ECO:0000256" key="3">
    <source>
        <dbReference type="ARBA" id="ARBA00022490"/>
    </source>
</evidence>
<protein>
    <recommendedName>
        <fullName evidence="16">VLRF1 domain-containing protein</fullName>
    </recommendedName>
</protein>
<comment type="domain">
    <text evidence="14">The VLRF1 domain mediates binding to the 60S ribosomal subunit.</text>
</comment>
<keyword evidence="4 14" id="KW-0540">Nuclease</keyword>
<feature type="active site" evidence="14">
    <location>
        <position position="192"/>
    </location>
</feature>
<keyword evidence="6" id="KW-0677">Repeat</keyword>
<dbReference type="PANTHER" id="PTHR16036:SF2">
    <property type="entry name" value="TRNA ENDONUCLEASE ANKZF1"/>
    <property type="match status" value="1"/>
</dbReference>
<evidence type="ECO:0000256" key="9">
    <source>
        <dbReference type="ARBA" id="ARBA00022801"/>
    </source>
</evidence>
<evidence type="ECO:0000256" key="1">
    <source>
        <dbReference type="ARBA" id="ARBA00004496"/>
    </source>
</evidence>
<feature type="compositionally biased region" description="Basic and acidic residues" evidence="15">
    <location>
        <begin position="585"/>
        <end position="598"/>
    </location>
</feature>
<organism evidence="17 18">
    <name type="scientific">Tegillarca granosa</name>
    <name type="common">Malaysian cockle</name>
    <name type="synonym">Anadara granosa</name>
    <dbReference type="NCBI Taxonomy" id="220873"/>
    <lineage>
        <taxon>Eukaryota</taxon>
        <taxon>Metazoa</taxon>
        <taxon>Spiralia</taxon>
        <taxon>Lophotrochozoa</taxon>
        <taxon>Mollusca</taxon>
        <taxon>Bivalvia</taxon>
        <taxon>Autobranchia</taxon>
        <taxon>Pteriomorphia</taxon>
        <taxon>Arcoida</taxon>
        <taxon>Arcoidea</taxon>
        <taxon>Arcidae</taxon>
        <taxon>Tegillarca</taxon>
    </lineage>
</organism>
<dbReference type="InterPro" id="IPR047139">
    <property type="entry name" value="ANKZ1/VMS1"/>
</dbReference>
<dbReference type="Pfam" id="PF18826">
    <property type="entry name" value="bVLRF1"/>
    <property type="match status" value="1"/>
</dbReference>
<dbReference type="PROSITE" id="PS52044">
    <property type="entry name" value="VLRF1"/>
    <property type="match status" value="1"/>
</dbReference>
<evidence type="ECO:0000256" key="15">
    <source>
        <dbReference type="SAM" id="MobiDB-lite"/>
    </source>
</evidence>
<comment type="subcellular location">
    <subcellularLocation>
        <location evidence="1">Cytoplasm</location>
    </subcellularLocation>
</comment>
<keyword evidence="18" id="KW-1185">Reference proteome</keyword>
<evidence type="ECO:0000313" key="17">
    <source>
        <dbReference type="EMBL" id="KAJ8313538.1"/>
    </source>
</evidence>
<evidence type="ECO:0000256" key="4">
    <source>
        <dbReference type="ARBA" id="ARBA00022722"/>
    </source>
</evidence>
<feature type="region of interest" description="Disordered" evidence="15">
    <location>
        <begin position="533"/>
        <end position="568"/>
    </location>
</feature>
<feature type="region of interest" description="Disordered" evidence="15">
    <location>
        <begin position="585"/>
        <end position="614"/>
    </location>
</feature>
<evidence type="ECO:0000256" key="13">
    <source>
        <dbReference type="PROSITE-ProRule" id="PRU00023"/>
    </source>
</evidence>
<dbReference type="Gene3D" id="1.25.40.20">
    <property type="entry name" value="Ankyrin repeat-containing domain"/>
    <property type="match status" value="1"/>
</dbReference>
<feature type="domain" description="VLRF1" evidence="16">
    <location>
        <begin position="149"/>
        <end position="290"/>
    </location>
</feature>
<feature type="compositionally biased region" description="Polar residues" evidence="15">
    <location>
        <begin position="339"/>
        <end position="351"/>
    </location>
</feature>
<feature type="region of interest" description="Disordered" evidence="15">
    <location>
        <begin position="40"/>
        <end position="97"/>
    </location>
</feature>
<evidence type="ECO:0000256" key="10">
    <source>
        <dbReference type="ARBA" id="ARBA00022833"/>
    </source>
</evidence>
<keyword evidence="5" id="KW-0479">Metal-binding</keyword>
<sequence length="866" mass="97671">MHVTIIYFQKQHYQSDWHRYNLKQRLKGDNSITAEEFEAKSECVSSISGSESESEDSELDSVSADKPQSKPMNIPSRRLRQEVDGESSNDSETDISASVKDEMARKYPKVYFENGDGEVISLYRCVIYHKKSQPSNHSELISLAKDVPSHMNWAVFMASGGHFAGVVFKKNEIVVQKTFHRYVVRAKRGSAQSSRDSQGNAPKSAGASLRRYNEAALKEDIQELITSWESHLSKCDLIFLRAPGFNKKIFFSGKTPPFKKDDTRIRMIPFPTKRPTHNEVRRVHEMLSSVECYGDESYIQDNLPMSPPVTFSAETGHLELLPEDVQTSPQRKIRDKSKFGTSPLASSSNQNDSKEVKIKDNVDDIKLKVVSKGQQISLIDSLVQNDSLTNSSAASTASESELVMEFETFSTSDLKEFGGSKKPKRKKKQNKKRKTSIKHQTEPESDTLAEERYHLKNSLYTACKVGDLDSLKNLLAIFSVEDQSETGSNHVSRDKSDGVSVSSSIRSSSCQACDMSLSIQSDNVSCVTQEASVSTKSDNTDDGDHTKTNCIHSTNLSQKENTKSDDVISSYTSPDLVIDQAKGDVSCDKNADHSKEDNDSSGAVGSGDFKENNTDLNVNSKVEIPVEDRLSKVEKSNLKLNFGSEQSSPRRSRSSLSYELMSPLVTLDMLNEPIGDSEITLLHVAAKSGHKQIVKKLLENGADPAKKDKYGKPPYCAATEKETRNEFRRFMARYPDKYDYVTAQVPSPLTAEMESEKKKKEAERKKVQKKAKQEKMKEQREEEEKRQEEEAEKRRFLSLSDREKRALAAERRLLQRKEEDGQDRPVLSRCFQCASDMTGKTPFEYYEYKFCSSKCLQQHRKMSANR</sequence>
<feature type="compositionally biased region" description="Polar residues" evidence="15">
    <location>
        <begin position="548"/>
        <end position="559"/>
    </location>
</feature>
<evidence type="ECO:0000256" key="7">
    <source>
        <dbReference type="ARBA" id="ARBA00022759"/>
    </source>
</evidence>
<dbReference type="EMBL" id="JARBDR010000342">
    <property type="protein sequence ID" value="KAJ8313538.1"/>
    <property type="molecule type" value="Genomic_DNA"/>
</dbReference>
<feature type="region of interest" description="Disordered" evidence="15">
    <location>
        <begin position="750"/>
        <end position="801"/>
    </location>
</feature>
<feature type="region of interest" description="Disordered" evidence="15">
    <location>
        <begin position="414"/>
        <end position="448"/>
    </location>
</feature>
<evidence type="ECO:0000256" key="5">
    <source>
        <dbReference type="ARBA" id="ARBA00022723"/>
    </source>
</evidence>
<dbReference type="Pfam" id="PF00023">
    <property type="entry name" value="Ank"/>
    <property type="match status" value="1"/>
</dbReference>
<keyword evidence="3 14" id="KW-0963">Cytoplasm</keyword>
<evidence type="ECO:0000256" key="2">
    <source>
        <dbReference type="ARBA" id="ARBA00009262"/>
    </source>
</evidence>
<proteinExistence type="inferred from homology"/>
<feature type="compositionally biased region" description="Acidic residues" evidence="15">
    <location>
        <begin position="84"/>
        <end position="93"/>
    </location>
</feature>
<evidence type="ECO:0000313" key="18">
    <source>
        <dbReference type="Proteomes" id="UP001217089"/>
    </source>
</evidence>
<evidence type="ECO:0000256" key="8">
    <source>
        <dbReference type="ARBA" id="ARBA00022771"/>
    </source>
</evidence>
<dbReference type="SMART" id="SM00248">
    <property type="entry name" value="ANK"/>
    <property type="match status" value="2"/>
</dbReference>
<comment type="similarity">
    <text evidence="2 14">Belongs to the ANKZF1/VMS1 family.</text>
</comment>
<gene>
    <name evidence="17" type="ORF">KUTeg_008099</name>
</gene>
<comment type="caution">
    <text evidence="17">The sequence shown here is derived from an EMBL/GenBank/DDBJ whole genome shotgun (WGS) entry which is preliminary data.</text>
</comment>
<dbReference type="PANTHER" id="PTHR16036">
    <property type="entry name" value="ANKYRIN REPEAT AND ZINC FINGER DOMAIN-CONTAINING PROTEIN 1"/>
    <property type="match status" value="1"/>
</dbReference>
<dbReference type="InterPro" id="IPR002110">
    <property type="entry name" value="Ankyrin_rpt"/>
</dbReference>
<dbReference type="InterPro" id="IPR036770">
    <property type="entry name" value="Ankyrin_rpt-contain_sf"/>
</dbReference>
<evidence type="ECO:0000256" key="6">
    <source>
        <dbReference type="ARBA" id="ARBA00022737"/>
    </source>
</evidence>
<keyword evidence="8" id="KW-0863">Zinc-finger</keyword>
<evidence type="ECO:0000256" key="11">
    <source>
        <dbReference type="ARBA" id="ARBA00023043"/>
    </source>
</evidence>
<dbReference type="InterPro" id="IPR041540">
    <property type="entry name" value="VATC"/>
</dbReference>
<reference evidence="17 18" key="1">
    <citation type="submission" date="2022-12" db="EMBL/GenBank/DDBJ databases">
        <title>Chromosome-level genome of Tegillarca granosa.</title>
        <authorList>
            <person name="Kim J."/>
        </authorList>
    </citation>
    <scope>NUCLEOTIDE SEQUENCE [LARGE SCALE GENOMIC DNA]</scope>
    <source>
        <strain evidence="17">Teg-2019</strain>
        <tissue evidence="17">Adductor muscle</tissue>
    </source>
</reference>
<keyword evidence="11 13" id="KW-0040">ANK repeat</keyword>
<keyword evidence="7 14" id="KW-0255">Endonuclease</keyword>
<dbReference type="SUPFAM" id="SSF48403">
    <property type="entry name" value="Ankyrin repeat"/>
    <property type="match status" value="1"/>
</dbReference>